<proteinExistence type="predicted"/>
<organism evidence="2 3">
    <name type="scientific">Tanacetum coccineum</name>
    <dbReference type="NCBI Taxonomy" id="301880"/>
    <lineage>
        <taxon>Eukaryota</taxon>
        <taxon>Viridiplantae</taxon>
        <taxon>Streptophyta</taxon>
        <taxon>Embryophyta</taxon>
        <taxon>Tracheophyta</taxon>
        <taxon>Spermatophyta</taxon>
        <taxon>Magnoliopsida</taxon>
        <taxon>eudicotyledons</taxon>
        <taxon>Gunneridae</taxon>
        <taxon>Pentapetalae</taxon>
        <taxon>asterids</taxon>
        <taxon>campanulids</taxon>
        <taxon>Asterales</taxon>
        <taxon>Asteraceae</taxon>
        <taxon>Asteroideae</taxon>
        <taxon>Anthemideae</taxon>
        <taxon>Anthemidinae</taxon>
        <taxon>Tanacetum</taxon>
    </lineage>
</organism>
<reference evidence="2" key="2">
    <citation type="submission" date="2022-01" db="EMBL/GenBank/DDBJ databases">
        <authorList>
            <person name="Yamashiro T."/>
            <person name="Shiraishi A."/>
            <person name="Satake H."/>
            <person name="Nakayama K."/>
        </authorList>
    </citation>
    <scope>NUCLEOTIDE SEQUENCE</scope>
</reference>
<feature type="transmembrane region" description="Helical" evidence="1">
    <location>
        <begin position="394"/>
        <end position="414"/>
    </location>
</feature>
<reference evidence="2" key="1">
    <citation type="journal article" date="2022" name="Int. J. Mol. Sci.">
        <title>Draft Genome of Tanacetum Coccineum: Genomic Comparison of Closely Related Tanacetum-Family Plants.</title>
        <authorList>
            <person name="Yamashiro T."/>
            <person name="Shiraishi A."/>
            <person name="Nakayama K."/>
            <person name="Satake H."/>
        </authorList>
    </citation>
    <scope>NUCLEOTIDE SEQUENCE</scope>
</reference>
<dbReference type="EMBL" id="BQNB010019321">
    <property type="protein sequence ID" value="GJT84073.1"/>
    <property type="molecule type" value="Genomic_DNA"/>
</dbReference>
<feature type="transmembrane region" description="Helical" evidence="1">
    <location>
        <begin position="197"/>
        <end position="216"/>
    </location>
</feature>
<feature type="transmembrane region" description="Helical" evidence="1">
    <location>
        <begin position="583"/>
        <end position="600"/>
    </location>
</feature>
<protein>
    <submittedName>
        <fullName evidence="2">Uncharacterized protein</fullName>
    </submittedName>
</protein>
<feature type="transmembrane region" description="Helical" evidence="1">
    <location>
        <begin position="485"/>
        <end position="506"/>
    </location>
</feature>
<feature type="transmembrane region" description="Helical" evidence="1">
    <location>
        <begin position="250"/>
        <end position="275"/>
    </location>
</feature>
<name>A0ABQ5H8N7_9ASTR</name>
<keyword evidence="3" id="KW-1185">Reference proteome</keyword>
<dbReference type="Proteomes" id="UP001151760">
    <property type="component" value="Unassembled WGS sequence"/>
</dbReference>
<gene>
    <name evidence="2" type="ORF">Tco_1058415</name>
</gene>
<keyword evidence="1" id="KW-0472">Membrane</keyword>
<evidence type="ECO:0000256" key="1">
    <source>
        <dbReference type="SAM" id="Phobius"/>
    </source>
</evidence>
<feature type="transmembrane region" description="Helical" evidence="1">
    <location>
        <begin position="787"/>
        <end position="810"/>
    </location>
</feature>
<feature type="transmembrane region" description="Helical" evidence="1">
    <location>
        <begin position="859"/>
        <end position="877"/>
    </location>
</feature>
<keyword evidence="1" id="KW-0812">Transmembrane</keyword>
<evidence type="ECO:0000313" key="3">
    <source>
        <dbReference type="Proteomes" id="UP001151760"/>
    </source>
</evidence>
<evidence type="ECO:0000313" key="2">
    <source>
        <dbReference type="EMBL" id="GJT84073.1"/>
    </source>
</evidence>
<feature type="transmembrane region" description="Helical" evidence="1">
    <location>
        <begin position="830"/>
        <end position="852"/>
    </location>
</feature>
<feature type="transmembrane region" description="Helical" evidence="1">
    <location>
        <begin position="958"/>
        <end position="991"/>
    </location>
</feature>
<feature type="transmembrane region" description="Helical" evidence="1">
    <location>
        <begin position="110"/>
        <end position="128"/>
    </location>
</feature>
<feature type="transmembrane region" description="Helical" evidence="1">
    <location>
        <begin position="537"/>
        <end position="562"/>
    </location>
</feature>
<feature type="transmembrane region" description="Helical" evidence="1">
    <location>
        <begin position="365"/>
        <end position="387"/>
    </location>
</feature>
<comment type="caution">
    <text evidence="2">The sequence shown here is derived from an EMBL/GenBank/DDBJ whole genome shotgun (WGS) entry which is preliminary data.</text>
</comment>
<feature type="transmembrane region" description="Helical" evidence="1">
    <location>
        <begin position="606"/>
        <end position="626"/>
    </location>
</feature>
<feature type="transmembrane region" description="Helical" evidence="1">
    <location>
        <begin position="513"/>
        <end position="531"/>
    </location>
</feature>
<feature type="transmembrane region" description="Helical" evidence="1">
    <location>
        <begin position="282"/>
        <end position="302"/>
    </location>
</feature>
<feature type="transmembrane region" description="Helical" evidence="1">
    <location>
        <begin position="913"/>
        <end position="938"/>
    </location>
</feature>
<feature type="transmembrane region" description="Helical" evidence="1">
    <location>
        <begin position="661"/>
        <end position="681"/>
    </location>
</feature>
<feature type="transmembrane region" description="Helical" evidence="1">
    <location>
        <begin position="308"/>
        <end position="325"/>
    </location>
</feature>
<feature type="transmembrane region" description="Helical" evidence="1">
    <location>
        <begin position="134"/>
        <end position="154"/>
    </location>
</feature>
<feature type="transmembrane region" description="Helical" evidence="1">
    <location>
        <begin position="332"/>
        <end position="353"/>
    </location>
</feature>
<feature type="transmembrane region" description="Helical" evidence="1">
    <location>
        <begin position="686"/>
        <end position="709"/>
    </location>
</feature>
<sequence>MYKVFSQMLKSFTREDLEDLYKMVKAKYKSTIPVEDLNLGRIVGIKSLLNAASITAALIDVNAAQSKLVLLENFNENYSKCLRLLYKVNAAEGVNAASEEVSTAELVSTAYVIFLVVVGVVVFGAWALGAFWLLGMWLVVGWFLVWCGMEFGLVGGGGVDGWLELFLEWVWLVVAVELVFGGGAFGGLACGGGNFAFFWWIFGLELAWWSLVGWFGEWSMELSGGLEFFWCVLELFWMAGYWWLVVVWLLLVAVFGAFGALICLVIMGCSGAFLVDGGIGWLVAFWFGALCWTGGGGAFLELSGWSDSVVGMVVGGSLWGSFGFVSGLEHSLVGFFLVIIGEIGAFFGLELALELLGLDWLVFGAFFWRLPLGGVGGALWWFGFVVWWLWLETYFGHFGLVGMDGGWLGLVWVVDVVELYSGYLALVVVVWSFFLGFGAFLELVWRIQCGVWSGDVCLLVGSGGGGGGVLEWLEEDLELFLDLVMAFRCRGIGVIWWSGGWGGWWFVELSLDYSLLVVVVVVWSGALLWFGELELVWWNWFGVPLVWSFYLELLVVGLVELFGFCVELLGRGVDVESWSFMDGVWWWILGDFSWLVVWWLCSVWTWWELIGGMECGGLGWFVAGALWSLGVEFWLLVVTLPLVLWMIFGLVWFWLELSRDWLEWFLDFCLFGFLGFGWFFLVVGGLWWFGGVVCVIGGWWLVVCGLELVVDFGVWWWFFGWCWSWWLWGSLLVVGLWELGDRAYSGCRASWNYGWIGAYGGWLDGCGLDGSGHWTFWFGSFLVGGWWMGWILVMVVGGMGGWIFGVWWSFWWLDLELTGLWQPLVVVCDGALELLGGWWLVVVFWIFGWWFWWMVLESWLVLWWSGLVLFWSVLWLADGFGVVGWSFGWVVHLFGWVEFLMDWSMAGGCWYLVVWFGLFGLELHGSFLELWSGAYWFFGVYGDFGDYGCGDNGGLVVGVVLFWVGCVLCGSCSLVGMVLVWLEMVVFGLVLGGWSNLGVGRALVVGGWLVGGFCWMEWCGLCFDGFGFRFVELFFGFVSFLIGWLWIGGGGAFCLVAWLF</sequence>
<feature type="transmembrane region" description="Helical" evidence="1">
    <location>
        <begin position="633"/>
        <end position="655"/>
    </location>
</feature>
<keyword evidence="1" id="KW-1133">Transmembrane helix</keyword>
<feature type="transmembrane region" description="Helical" evidence="1">
    <location>
        <begin position="456"/>
        <end position="473"/>
    </location>
</feature>
<feature type="transmembrane region" description="Helical" evidence="1">
    <location>
        <begin position="1034"/>
        <end position="1059"/>
    </location>
</feature>
<accession>A0ABQ5H8N7</accession>
<feature type="transmembrane region" description="Helical" evidence="1">
    <location>
        <begin position="420"/>
        <end position="444"/>
    </location>
</feature>
<feature type="transmembrane region" description="Helical" evidence="1">
    <location>
        <begin position="715"/>
        <end position="737"/>
    </location>
</feature>
<feature type="transmembrane region" description="Helical" evidence="1">
    <location>
        <begin position="166"/>
        <end position="185"/>
    </location>
</feature>